<dbReference type="EMBL" id="JANKHO010002221">
    <property type="protein sequence ID" value="KAJ3493793.1"/>
    <property type="molecule type" value="Genomic_DNA"/>
</dbReference>
<accession>A0A9W8JPN3</accession>
<protein>
    <recommendedName>
        <fullName evidence="1">Protein kinase domain-containing protein</fullName>
    </recommendedName>
</protein>
<feature type="domain" description="Protein kinase" evidence="1">
    <location>
        <begin position="224"/>
        <end position="445"/>
    </location>
</feature>
<dbReference type="GO" id="GO:0004672">
    <property type="term" value="F:protein kinase activity"/>
    <property type="evidence" value="ECO:0007669"/>
    <property type="project" value="InterPro"/>
</dbReference>
<dbReference type="OrthoDB" id="2379186at2759"/>
<comment type="caution">
    <text evidence="2">The sequence shown here is derived from an EMBL/GenBank/DDBJ whole genome shotgun (WGS) entry which is preliminary data.</text>
</comment>
<gene>
    <name evidence="2" type="ORF">NLJ89_g10936</name>
</gene>
<dbReference type="Pfam" id="PF00069">
    <property type="entry name" value="Pkinase"/>
    <property type="match status" value="1"/>
</dbReference>
<dbReference type="PROSITE" id="PS50011">
    <property type="entry name" value="PROTEIN_KINASE_DOM"/>
    <property type="match status" value="1"/>
</dbReference>
<dbReference type="InterPro" id="IPR000719">
    <property type="entry name" value="Prot_kinase_dom"/>
</dbReference>
<dbReference type="AlphaFoldDB" id="A0A9W8JPN3"/>
<evidence type="ECO:0000313" key="3">
    <source>
        <dbReference type="Proteomes" id="UP001148786"/>
    </source>
</evidence>
<evidence type="ECO:0000313" key="2">
    <source>
        <dbReference type="EMBL" id="KAJ3493793.1"/>
    </source>
</evidence>
<name>A0A9W8JPN3_9AGAR</name>
<keyword evidence="3" id="KW-1185">Reference proteome</keyword>
<dbReference type="GO" id="GO:0005524">
    <property type="term" value="F:ATP binding"/>
    <property type="evidence" value="ECO:0007669"/>
    <property type="project" value="InterPro"/>
</dbReference>
<dbReference type="SUPFAM" id="SSF56112">
    <property type="entry name" value="Protein kinase-like (PK-like)"/>
    <property type="match status" value="1"/>
</dbReference>
<dbReference type="Proteomes" id="UP001148786">
    <property type="component" value="Unassembled WGS sequence"/>
</dbReference>
<proteinExistence type="predicted"/>
<sequence>MSIPYQQSRAKIEIPRLENLLGFIKQPLAVEEKIQLNADVHRSLISHRPHDLCMEEDVQSLFQPCDGPGDAKDLNTHGLVTAVLKPPPRGGTENAFIGFWDANIRSVIETLIPYGTSIRNSNQHTETRNLRPDFGHLISGKCVFRGEEMGPNSMEDPKVKLRNKLPKWVYSPAPYVLGMLCDSRAFSSLILSGGYYCNVSVMTLVAITPPPVGKLRMPVVHDLVTVDLSLTKGRIDNIRHLINLASLLKPLADMITSAGSEYEPMERRHYAESRVQRLQSTYNKLREKKVLNVDQLIFARGNTVRLGPRGIATEPGGESELRKCLKCVLEALIVTHQIPLFHRDIRWSNIVRAVEDQSKWFIIDWEDAAYPPTLAQEDFTPESHSPAIKHDGHGAEVDIWGVGHLITSCLTGDISMDLKALGRKICEDSERLTARMVLDMIEETT</sequence>
<dbReference type="InterPro" id="IPR011009">
    <property type="entry name" value="Kinase-like_dom_sf"/>
</dbReference>
<dbReference type="Gene3D" id="1.10.510.10">
    <property type="entry name" value="Transferase(Phosphotransferase) domain 1"/>
    <property type="match status" value="1"/>
</dbReference>
<evidence type="ECO:0000259" key="1">
    <source>
        <dbReference type="PROSITE" id="PS50011"/>
    </source>
</evidence>
<organism evidence="2 3">
    <name type="scientific">Agrocybe chaxingu</name>
    <dbReference type="NCBI Taxonomy" id="84603"/>
    <lineage>
        <taxon>Eukaryota</taxon>
        <taxon>Fungi</taxon>
        <taxon>Dikarya</taxon>
        <taxon>Basidiomycota</taxon>
        <taxon>Agaricomycotina</taxon>
        <taxon>Agaricomycetes</taxon>
        <taxon>Agaricomycetidae</taxon>
        <taxon>Agaricales</taxon>
        <taxon>Agaricineae</taxon>
        <taxon>Strophariaceae</taxon>
        <taxon>Agrocybe</taxon>
    </lineage>
</organism>
<reference evidence="2" key="1">
    <citation type="submission" date="2022-07" db="EMBL/GenBank/DDBJ databases">
        <title>Genome Sequence of Agrocybe chaxingu.</title>
        <authorList>
            <person name="Buettner E."/>
        </authorList>
    </citation>
    <scope>NUCLEOTIDE SEQUENCE</scope>
    <source>
        <strain evidence="2">MP-N11</strain>
    </source>
</reference>